<dbReference type="Proteomes" id="UP000192708">
    <property type="component" value="Unassembled WGS sequence"/>
</dbReference>
<keyword evidence="2" id="KW-1185">Reference proteome</keyword>
<organism evidence="1 2">
    <name type="scientific">Polynucleobacter kasalickyi</name>
    <dbReference type="NCBI Taxonomy" id="1938817"/>
    <lineage>
        <taxon>Bacteria</taxon>
        <taxon>Pseudomonadati</taxon>
        <taxon>Pseudomonadota</taxon>
        <taxon>Betaproteobacteria</taxon>
        <taxon>Burkholderiales</taxon>
        <taxon>Burkholderiaceae</taxon>
        <taxon>Polynucleobacter</taxon>
    </lineage>
</organism>
<protein>
    <submittedName>
        <fullName evidence="1">Putative MetA-pathway of phenol degradation</fullName>
    </submittedName>
</protein>
<sequence length="393" mass="42037">MHRSMKLFLSLGLFVFSLFISFKTFAGEGFRTHYSPAGALTGEAAVVLNDRPGFFGIMTGSFINTDQLNDKEGNNAANQSVYIKSFPSIATLFQNATGSNTLSVGQAFTQSQRQVNLIGGYVSLDSYWGGKLIGAVNIPYANVSRQVTATVDPNQIAQLQAYAVANPGIAANVNNTIRALTSQAASLAASKSGNAEGLGDIQLTGAWSHFNGVNTKYVASFSVTTPTGTFNENYPVNIGFGYYTFLPAMAVIYQEKEWTLAGRASYGYNTTNNSTSYKSGDFLAVELLGAYRMAAWANIGVNVIQFNQLTADSFSGAVTSISTTQSPGGLASLLGTSVPIDDGQKTTFTAISPFVVFPLPSVNSLLTFQYTFMPVAKDSIHANFMQARLTTRF</sequence>
<dbReference type="InterPro" id="IPR025737">
    <property type="entry name" value="FApF"/>
</dbReference>
<dbReference type="EMBL" id="FWXJ01000001">
    <property type="protein sequence ID" value="SMC30962.1"/>
    <property type="molecule type" value="Genomic_DNA"/>
</dbReference>
<name>A0A1W1Y469_9BURK</name>
<dbReference type="Pfam" id="PF13557">
    <property type="entry name" value="Phenol_MetA_deg"/>
    <property type="match status" value="1"/>
</dbReference>
<reference evidence="1 2" key="1">
    <citation type="submission" date="2017-04" db="EMBL/GenBank/DDBJ databases">
        <authorList>
            <person name="Afonso C.L."/>
            <person name="Miller P.J."/>
            <person name="Scott M.A."/>
            <person name="Spackman E."/>
            <person name="Goraichik I."/>
            <person name="Dimitrov K.M."/>
            <person name="Suarez D.L."/>
            <person name="Swayne D.E."/>
        </authorList>
    </citation>
    <scope>NUCLEOTIDE SEQUENCE [LARGE SCALE GENOMIC DNA]</scope>
    <source>
        <strain evidence="1 2">VK13</strain>
    </source>
</reference>
<accession>A0A1W1Y469</accession>
<evidence type="ECO:0000313" key="2">
    <source>
        <dbReference type="Proteomes" id="UP000192708"/>
    </source>
</evidence>
<gene>
    <name evidence="1" type="ORF">SAMN06296008_101320</name>
</gene>
<evidence type="ECO:0000313" key="1">
    <source>
        <dbReference type="EMBL" id="SMC30962.1"/>
    </source>
</evidence>
<proteinExistence type="predicted"/>
<dbReference type="AlphaFoldDB" id="A0A1W1Y469"/>